<feature type="region of interest" description="Disordered" evidence="1">
    <location>
        <begin position="273"/>
        <end position="327"/>
    </location>
</feature>
<evidence type="ECO:0000313" key="2">
    <source>
        <dbReference type="EMBL" id="KRY64375.1"/>
    </source>
</evidence>
<feature type="region of interest" description="Disordered" evidence="1">
    <location>
        <begin position="1"/>
        <end position="66"/>
    </location>
</feature>
<feature type="compositionally biased region" description="Pro residues" evidence="1">
    <location>
        <begin position="175"/>
        <end position="186"/>
    </location>
</feature>
<dbReference type="AlphaFoldDB" id="A0A0V1DS29"/>
<dbReference type="PANTHER" id="PTHR46703">
    <property type="match status" value="1"/>
</dbReference>
<feature type="region of interest" description="Disordered" evidence="1">
    <location>
        <begin position="144"/>
        <end position="251"/>
    </location>
</feature>
<feature type="compositionally biased region" description="Pro residues" evidence="1">
    <location>
        <begin position="194"/>
        <end position="203"/>
    </location>
</feature>
<dbReference type="EMBL" id="JYDR01000450">
    <property type="protein sequence ID" value="KRY64375.1"/>
    <property type="molecule type" value="Genomic_DNA"/>
</dbReference>
<organism evidence="2 3">
    <name type="scientific">Trichinella pseudospiralis</name>
    <name type="common">Parasitic roundworm</name>
    <dbReference type="NCBI Taxonomy" id="6337"/>
    <lineage>
        <taxon>Eukaryota</taxon>
        <taxon>Metazoa</taxon>
        <taxon>Ecdysozoa</taxon>
        <taxon>Nematoda</taxon>
        <taxon>Enoplea</taxon>
        <taxon>Dorylaimia</taxon>
        <taxon>Trichinellida</taxon>
        <taxon>Trichinellidae</taxon>
        <taxon>Trichinella</taxon>
    </lineage>
</organism>
<evidence type="ECO:0000256" key="1">
    <source>
        <dbReference type="SAM" id="MobiDB-lite"/>
    </source>
</evidence>
<dbReference type="PANTHER" id="PTHR46703:SF1">
    <property type="match status" value="1"/>
</dbReference>
<proteinExistence type="predicted"/>
<evidence type="ECO:0000313" key="3">
    <source>
        <dbReference type="Proteomes" id="UP000054632"/>
    </source>
</evidence>
<feature type="compositionally biased region" description="Basic and acidic residues" evidence="1">
    <location>
        <begin position="7"/>
        <end position="18"/>
    </location>
</feature>
<feature type="compositionally biased region" description="Low complexity" evidence="1">
    <location>
        <begin position="146"/>
        <end position="156"/>
    </location>
</feature>
<feature type="compositionally biased region" description="Gly residues" evidence="1">
    <location>
        <begin position="209"/>
        <end position="220"/>
    </location>
</feature>
<sequence length="358" mass="38012">MGQSVLRDGRVPFRRDGRWPPLPSADRKGVGFRSPNPEWRRWAPRGVQCGNATDPGEAGGSPGESSLFFVKGRAPWNGFAPREGPVPWKASRFRRRPVSSRWPLKIRGRGCKSRAGPYPYPQQVSKSASRIRNFGIRIGSKGWVGRAGARSGAGRAPRLDEAPPPSPTSGETPRPFRPGPPSPLPRGAPSSPASSPPLFPPPSSRRGAGRGSARGAGSGAAGPTPRGFRSGRNQRAPGGAGGPDTRGGRRRRRLWTRAGPFPWIASAAAGVAAAPGEPGGCRRGSPPRGASLQPPHRLSRGAWRGRAGVPRVWGEPPRRCSPAGSAPRAAVFRAAPRLGRRLAADLELVRTRGIRLFN</sequence>
<protein>
    <submittedName>
        <fullName evidence="2">Uncharacterized protein</fullName>
    </submittedName>
</protein>
<accession>A0A0V1DS29</accession>
<comment type="caution">
    <text evidence="2">The sequence shown here is derived from an EMBL/GenBank/DDBJ whole genome shotgun (WGS) entry which is preliminary data.</text>
</comment>
<dbReference type="Proteomes" id="UP000054632">
    <property type="component" value="Unassembled WGS sequence"/>
</dbReference>
<reference evidence="2 3" key="1">
    <citation type="submission" date="2015-01" db="EMBL/GenBank/DDBJ databases">
        <title>Evolution of Trichinella species and genotypes.</title>
        <authorList>
            <person name="Korhonen P.K."/>
            <person name="Edoardo P."/>
            <person name="Giuseppe L.R."/>
            <person name="Gasser R.B."/>
        </authorList>
    </citation>
    <scope>NUCLEOTIDE SEQUENCE [LARGE SCALE GENOMIC DNA]</scope>
    <source>
        <strain evidence="2">ISS13</strain>
    </source>
</reference>
<name>A0A0V1DS29_TRIPS</name>
<gene>
    <name evidence="2" type="ORF">T4A_13862</name>
</gene>